<dbReference type="AlphaFoldDB" id="A0A8J4HA40"/>
<gene>
    <name evidence="2" type="ORF">ENY07_07610</name>
</gene>
<accession>A0A8J4HA40</accession>
<sequence length="194" mass="22018">MEPVVRVAVRVAFLRMDRPPAAPAPSWPRSAQVVTLAAPSVTYYRFLYDTVGADYVWWLRRVTPDAELAQYLRTPGISLNVLYVDGEPAGFYEIDARPWPVVNLSYFGLMPQFIGQGFGGPLLRHAIDLVWRHNPRTMTLNTCTADHPRALPGYLRAGFVIYREIDEVWNVPLRLGLTIPERLHAQRPAGRPRP</sequence>
<organism evidence="2">
    <name type="scientific">Acidicaldus sp</name>
    <dbReference type="NCBI Taxonomy" id="1872105"/>
    <lineage>
        <taxon>Bacteria</taxon>
        <taxon>Pseudomonadati</taxon>
        <taxon>Pseudomonadota</taxon>
        <taxon>Alphaproteobacteria</taxon>
        <taxon>Acetobacterales</taxon>
        <taxon>Acetobacteraceae</taxon>
        <taxon>Acidicaldus</taxon>
    </lineage>
</organism>
<evidence type="ECO:0000259" key="1">
    <source>
        <dbReference type="PROSITE" id="PS51186"/>
    </source>
</evidence>
<dbReference type="Gene3D" id="3.40.630.30">
    <property type="match status" value="1"/>
</dbReference>
<protein>
    <submittedName>
        <fullName evidence="2">N-acetyltransferase</fullName>
    </submittedName>
</protein>
<evidence type="ECO:0000313" key="2">
    <source>
        <dbReference type="EMBL" id="HGC43070.1"/>
    </source>
</evidence>
<dbReference type="EMBL" id="DTQM01000150">
    <property type="protein sequence ID" value="HGC43070.1"/>
    <property type="molecule type" value="Genomic_DNA"/>
</dbReference>
<name>A0A8J4HA40_9PROT</name>
<dbReference type="InterPro" id="IPR000182">
    <property type="entry name" value="GNAT_dom"/>
</dbReference>
<dbReference type="PROSITE" id="PS51186">
    <property type="entry name" value="GNAT"/>
    <property type="match status" value="1"/>
</dbReference>
<reference evidence="2" key="1">
    <citation type="journal article" date="2020" name="mSystems">
        <title>Genome- and Community-Level Interaction Insights into Carbon Utilization and Element Cycling Functions of Hydrothermarchaeota in Hydrothermal Sediment.</title>
        <authorList>
            <person name="Zhou Z."/>
            <person name="Liu Y."/>
            <person name="Xu W."/>
            <person name="Pan J."/>
            <person name="Luo Z.H."/>
            <person name="Li M."/>
        </authorList>
    </citation>
    <scope>NUCLEOTIDE SEQUENCE</scope>
    <source>
        <strain evidence="2">SpSt-997</strain>
    </source>
</reference>
<comment type="caution">
    <text evidence="2">The sequence shown here is derived from an EMBL/GenBank/DDBJ whole genome shotgun (WGS) entry which is preliminary data.</text>
</comment>
<dbReference type="SUPFAM" id="SSF55729">
    <property type="entry name" value="Acyl-CoA N-acyltransferases (Nat)"/>
    <property type="match status" value="1"/>
</dbReference>
<dbReference type="GO" id="GO:0016747">
    <property type="term" value="F:acyltransferase activity, transferring groups other than amino-acyl groups"/>
    <property type="evidence" value="ECO:0007669"/>
    <property type="project" value="InterPro"/>
</dbReference>
<proteinExistence type="predicted"/>
<dbReference type="InterPro" id="IPR016181">
    <property type="entry name" value="Acyl_CoA_acyltransferase"/>
</dbReference>
<dbReference type="Pfam" id="PF00583">
    <property type="entry name" value="Acetyltransf_1"/>
    <property type="match status" value="1"/>
</dbReference>
<dbReference type="CDD" id="cd04301">
    <property type="entry name" value="NAT_SF"/>
    <property type="match status" value="1"/>
</dbReference>
<feature type="domain" description="N-acetyltransferase" evidence="1">
    <location>
        <begin position="34"/>
        <end position="180"/>
    </location>
</feature>